<dbReference type="RefSeq" id="WP_337925909.1">
    <property type="nucleotide sequence ID" value="NZ_JACHMY010000001.1"/>
</dbReference>
<evidence type="ECO:0000313" key="4">
    <source>
        <dbReference type="Proteomes" id="UP000549971"/>
    </source>
</evidence>
<accession>A0A7W9JBF4</accession>
<dbReference type="PANTHER" id="PTHR42949">
    <property type="entry name" value="ANAEROBIC GLYCEROL-3-PHOSPHATE DEHYDROGENASE SUBUNIT B"/>
    <property type="match status" value="1"/>
</dbReference>
<dbReference type="Gene3D" id="3.50.50.60">
    <property type="entry name" value="FAD/NAD(P)-binding domain"/>
    <property type="match status" value="2"/>
</dbReference>
<feature type="domain" description="FAD/NAD(P)-binding" evidence="2">
    <location>
        <begin position="222"/>
        <end position="544"/>
    </location>
</feature>
<dbReference type="InterPro" id="IPR042204">
    <property type="entry name" value="2Fe-2S-bd_N"/>
</dbReference>
<dbReference type="GO" id="GO:0051536">
    <property type="term" value="F:iron-sulfur cluster binding"/>
    <property type="evidence" value="ECO:0007669"/>
    <property type="project" value="InterPro"/>
</dbReference>
<dbReference type="InterPro" id="IPR051691">
    <property type="entry name" value="Metab_Enz_Cyan_OpOx_G3PDH"/>
</dbReference>
<dbReference type="SUPFAM" id="SSF54292">
    <property type="entry name" value="2Fe-2S ferredoxin-like"/>
    <property type="match status" value="1"/>
</dbReference>
<dbReference type="Proteomes" id="UP000549971">
    <property type="component" value="Unassembled WGS sequence"/>
</dbReference>
<proteinExistence type="predicted"/>
<dbReference type="Gene3D" id="3.10.20.440">
    <property type="entry name" value="2Fe-2S iron-sulphur cluster binding domain, sarcosine oxidase, alpha subunit, N-terminal domain"/>
    <property type="match status" value="1"/>
</dbReference>
<dbReference type="InterPro" id="IPR041854">
    <property type="entry name" value="BFD-like_2Fe2S-bd_dom_sf"/>
</dbReference>
<organism evidence="3 4">
    <name type="scientific">Kribbella italica</name>
    <dbReference type="NCBI Taxonomy" id="1540520"/>
    <lineage>
        <taxon>Bacteria</taxon>
        <taxon>Bacillati</taxon>
        <taxon>Actinomycetota</taxon>
        <taxon>Actinomycetes</taxon>
        <taxon>Propionibacteriales</taxon>
        <taxon>Kribbellaceae</taxon>
        <taxon>Kribbella</taxon>
    </lineage>
</organism>
<dbReference type="Pfam" id="PF07992">
    <property type="entry name" value="Pyr_redox_2"/>
    <property type="match status" value="1"/>
</dbReference>
<keyword evidence="4" id="KW-1185">Reference proteome</keyword>
<dbReference type="InterPro" id="IPR036010">
    <property type="entry name" value="2Fe-2S_ferredoxin-like_sf"/>
</dbReference>
<dbReference type="PRINTS" id="PR00411">
    <property type="entry name" value="PNDRDTASEI"/>
</dbReference>
<dbReference type="InterPro" id="IPR023753">
    <property type="entry name" value="FAD/NAD-binding_dom"/>
</dbReference>
<dbReference type="SUPFAM" id="SSF51905">
    <property type="entry name" value="FAD/NAD(P)-binding domain"/>
    <property type="match status" value="1"/>
</dbReference>
<evidence type="ECO:0000313" key="3">
    <source>
        <dbReference type="EMBL" id="MBB5838660.1"/>
    </source>
</evidence>
<dbReference type="GO" id="GO:0016491">
    <property type="term" value="F:oxidoreductase activity"/>
    <property type="evidence" value="ECO:0007669"/>
    <property type="project" value="UniProtKB-KW"/>
</dbReference>
<keyword evidence="1" id="KW-0560">Oxidoreductase</keyword>
<evidence type="ECO:0000259" key="2">
    <source>
        <dbReference type="Pfam" id="PF07992"/>
    </source>
</evidence>
<dbReference type="PANTHER" id="PTHR42949:SF3">
    <property type="entry name" value="ANAEROBIC GLYCEROL-3-PHOSPHATE DEHYDROGENASE SUBUNIT B"/>
    <property type="match status" value="1"/>
</dbReference>
<protein>
    <submittedName>
        <fullName evidence="3">NADPH-dependent 2,4-dienoyl-CoA reductase/sulfur reductase-like enzyme</fullName>
    </submittedName>
</protein>
<dbReference type="EMBL" id="JACHMY010000001">
    <property type="protein sequence ID" value="MBB5838660.1"/>
    <property type="molecule type" value="Genomic_DNA"/>
</dbReference>
<reference evidence="3 4" key="1">
    <citation type="submission" date="2020-08" db="EMBL/GenBank/DDBJ databases">
        <title>Sequencing the genomes of 1000 actinobacteria strains.</title>
        <authorList>
            <person name="Klenk H.-P."/>
        </authorList>
    </citation>
    <scope>NUCLEOTIDE SEQUENCE [LARGE SCALE GENOMIC DNA]</scope>
    <source>
        <strain evidence="3 4">DSM 28967</strain>
    </source>
</reference>
<evidence type="ECO:0000256" key="1">
    <source>
        <dbReference type="ARBA" id="ARBA00023002"/>
    </source>
</evidence>
<sequence length="677" mass="69880">MSPYLRSAEGDPAEPRFGPPVEITVDGERVDALPGQTVAAALMATGRESWRTTRGAEKPRGVFCGIGACFDCLVVVNGTPDVRACQRTVSAGDEISTQIGAMLPGPGAGEERTMRGSARSAWDSSRQAFQVPATGRGPVLEGGQAASRPVANDARSAWDSSRQAFQVPASHRGPVLEGGQAATRPVANDARSAWGSSRHAFQVPATGRGPVLEGVLAVGSSYDVVVIGAGPAGLNAALAAAEAGVAVGLIDAGRSVGGQFHRQLPEEFSAERPGRLQHGWGKFVQLRDRVGRHHRVTHLAETSVVAIEGKRLWVQRGAADAVGRRVEAVDAGAIVLAPGAFDRVLPFRGWDLPGVYSAGAAQALAKGQRIAVGQRVVLAGTGPFLLPVAEALLGVGAEVVGLYEANALRTVARGWMSDPLVARGKLLEAAGYGGVLARRGIRLRHGRAVIAAHGDGRVEAVTVARLDADWRPIAGSEEQVEVDAVCVGYGFTAQLELAVAAGCGLTGDGSAVVVDARQETSSSGVYAAGEITGIGGADLASAEGRVAGAAAARRVAGREVAGAGDRAAGEVAKGKRFAAALAAAYPVRDGWKAWSDDQTVVCRCEEVSRGDLERTRQTRGLETGKSLKLAGRVGLGLCQGRVCSRNAACLTGDGPADHKRTIAVPVRLGDLANEEEL</sequence>
<gene>
    <name evidence="3" type="ORF">HDA39_005394</name>
</gene>
<comment type="caution">
    <text evidence="3">The sequence shown here is derived from an EMBL/GenBank/DDBJ whole genome shotgun (WGS) entry which is preliminary data.</text>
</comment>
<dbReference type="Gene3D" id="1.10.10.1100">
    <property type="entry name" value="BFD-like [2Fe-2S]-binding domain"/>
    <property type="match status" value="1"/>
</dbReference>
<dbReference type="Pfam" id="PF13510">
    <property type="entry name" value="Fer2_4"/>
    <property type="match status" value="1"/>
</dbReference>
<dbReference type="AlphaFoldDB" id="A0A7W9JBF4"/>
<name>A0A7W9JBF4_9ACTN</name>
<dbReference type="PRINTS" id="PR00368">
    <property type="entry name" value="FADPNR"/>
</dbReference>
<dbReference type="InterPro" id="IPR036188">
    <property type="entry name" value="FAD/NAD-bd_sf"/>
</dbReference>